<dbReference type="EMBL" id="CP011213">
    <property type="protein sequence ID" value="AKM82583.1"/>
    <property type="molecule type" value="Genomic_DNA"/>
</dbReference>
<name>A0A0G4B586_9BACT</name>
<dbReference type="STRING" id="1618337.UT28_C0001G0803"/>
<evidence type="ECO:0000313" key="2">
    <source>
        <dbReference type="EMBL" id="AKM82583.1"/>
    </source>
</evidence>
<gene>
    <name evidence="2" type="ORF">UT28_C0001G0803</name>
</gene>
<dbReference type="AlphaFoldDB" id="A0A0G4B586"/>
<accession>A0A0G4B586</accession>
<evidence type="ECO:0000313" key="3">
    <source>
        <dbReference type="Proteomes" id="UP000035648"/>
    </source>
</evidence>
<protein>
    <submittedName>
        <fullName evidence="2">Uncharacterized protein</fullName>
    </submittedName>
</protein>
<sequence length="47" mass="5378">MDNLEKRTEDDETQEALADDQSFPKMMPEPPDPDWIGEDIMPVPVFG</sequence>
<organism evidence="2 3">
    <name type="scientific">Berkelbacteria bacterium GW2011_GWE1_39_12</name>
    <dbReference type="NCBI Taxonomy" id="1618337"/>
    <lineage>
        <taxon>Bacteria</taxon>
        <taxon>Candidatus Berkelbacteria</taxon>
    </lineage>
</organism>
<feature type="region of interest" description="Disordered" evidence="1">
    <location>
        <begin position="1"/>
        <end position="47"/>
    </location>
</feature>
<reference evidence="2 3" key="1">
    <citation type="journal article" date="2015" name="Nature">
        <title>rRNA introns, odd ribosomes, and small enigmatic genomes across a large radiation of phyla.</title>
        <authorList>
            <person name="Brown C.T."/>
            <person name="Hug L.A."/>
            <person name="Thomas B.C."/>
            <person name="Sharon I."/>
            <person name="Castelle C.J."/>
            <person name="Singh A."/>
            <person name="Wilkins M.J."/>
            <person name="Williams K.H."/>
            <person name="Banfield J.F."/>
        </authorList>
    </citation>
    <scope>NUCLEOTIDE SEQUENCE [LARGE SCALE GENOMIC DNA]</scope>
</reference>
<dbReference type="KEGG" id="bbgw:UT28_C0001G0803"/>
<evidence type="ECO:0000256" key="1">
    <source>
        <dbReference type="SAM" id="MobiDB-lite"/>
    </source>
</evidence>
<dbReference type="Proteomes" id="UP000035648">
    <property type="component" value="Chromosome"/>
</dbReference>
<proteinExistence type="predicted"/>